<dbReference type="Proteomes" id="UP000195521">
    <property type="component" value="Unassembled WGS sequence"/>
</dbReference>
<evidence type="ECO:0000313" key="3">
    <source>
        <dbReference type="Proteomes" id="UP000195521"/>
    </source>
</evidence>
<organism evidence="2 3">
    <name type="scientific">Plasmodium gonderi</name>
    <dbReference type="NCBI Taxonomy" id="77519"/>
    <lineage>
        <taxon>Eukaryota</taxon>
        <taxon>Sar</taxon>
        <taxon>Alveolata</taxon>
        <taxon>Apicomplexa</taxon>
        <taxon>Aconoidasida</taxon>
        <taxon>Haemosporida</taxon>
        <taxon>Plasmodiidae</taxon>
        <taxon>Plasmodium</taxon>
        <taxon>Plasmodium (Plasmodium)</taxon>
    </lineage>
</organism>
<dbReference type="EMBL" id="BDQF01000006">
    <property type="protein sequence ID" value="GAW79834.1"/>
    <property type="molecule type" value="Genomic_DNA"/>
</dbReference>
<keyword evidence="1" id="KW-0732">Signal</keyword>
<dbReference type="AlphaFoldDB" id="A0A1Y1JIA9"/>
<reference evidence="3" key="1">
    <citation type="submission" date="2017-04" db="EMBL/GenBank/DDBJ databases">
        <title>Plasmodium gonderi genome.</title>
        <authorList>
            <person name="Arisue N."/>
            <person name="Honma H."/>
            <person name="Kawai S."/>
            <person name="Tougan T."/>
            <person name="Tanabe K."/>
            <person name="Horii T."/>
        </authorList>
    </citation>
    <scope>NUCLEOTIDE SEQUENCE [LARGE SCALE GENOMIC DNA]</scope>
    <source>
        <strain evidence="3">ATCC 30045</strain>
    </source>
</reference>
<keyword evidence="3" id="KW-1185">Reference proteome</keyword>
<gene>
    <name evidence="2" type="ORF">PGO_052440</name>
</gene>
<proteinExistence type="predicted"/>
<dbReference type="OrthoDB" id="383299at2759"/>
<evidence type="ECO:0000256" key="1">
    <source>
        <dbReference type="SAM" id="SignalP"/>
    </source>
</evidence>
<feature type="chain" id="PRO_5012237272" evidence="1">
    <location>
        <begin position="24"/>
        <end position="81"/>
    </location>
</feature>
<evidence type="ECO:0000313" key="2">
    <source>
        <dbReference type="EMBL" id="GAW79834.1"/>
    </source>
</evidence>
<feature type="signal peptide" evidence="1">
    <location>
        <begin position="1"/>
        <end position="23"/>
    </location>
</feature>
<dbReference type="GeneID" id="39746546"/>
<sequence length="81" mass="8693">MKTSHFGILFILVLLVICQASNGMNEDGEKAANGGENANVKNELGAVTIEILPADDNNDDIELTSYLLDELMSASDNNSHL</sequence>
<accession>A0A1Y1JIA9</accession>
<name>A0A1Y1JIA9_PLAGO</name>
<comment type="caution">
    <text evidence="2">The sequence shown here is derived from an EMBL/GenBank/DDBJ whole genome shotgun (WGS) entry which is preliminary data.</text>
</comment>
<protein>
    <submittedName>
        <fullName evidence="2">Uncharacterized protein</fullName>
    </submittedName>
</protein>
<dbReference type="OMA" id="SNGMNED"/>
<dbReference type="RefSeq" id="XP_028542423.1">
    <property type="nucleotide sequence ID" value="XM_028686622.1"/>
</dbReference>